<dbReference type="PANTHER" id="PTHR24248">
    <property type="entry name" value="ADRENERGIC RECEPTOR-RELATED G-PROTEIN COUPLED RECEPTOR"/>
    <property type="match status" value="1"/>
</dbReference>
<keyword evidence="8 9" id="KW-0807">Transducer</keyword>
<dbReference type="Pfam" id="PF00001">
    <property type="entry name" value="7tm_1"/>
    <property type="match status" value="1"/>
</dbReference>
<evidence type="ECO:0000256" key="8">
    <source>
        <dbReference type="ARBA" id="ARBA00023224"/>
    </source>
</evidence>
<dbReference type="CDD" id="cd00637">
    <property type="entry name" value="7tm_classA_rhodopsin-like"/>
    <property type="match status" value="1"/>
</dbReference>
<dbReference type="Gene3D" id="1.20.1070.10">
    <property type="entry name" value="Rhodopsin 7-helix transmembrane proteins"/>
    <property type="match status" value="1"/>
</dbReference>
<organism evidence="12 13">
    <name type="scientific">Hydra vulgaris</name>
    <name type="common">Hydra</name>
    <name type="synonym">Hydra attenuata</name>
    <dbReference type="NCBI Taxonomy" id="6087"/>
    <lineage>
        <taxon>Eukaryota</taxon>
        <taxon>Metazoa</taxon>
        <taxon>Cnidaria</taxon>
        <taxon>Hydrozoa</taxon>
        <taxon>Hydroidolina</taxon>
        <taxon>Anthoathecata</taxon>
        <taxon>Aplanulata</taxon>
        <taxon>Hydridae</taxon>
        <taxon>Hydra</taxon>
    </lineage>
</organism>
<evidence type="ECO:0000256" key="9">
    <source>
        <dbReference type="RuleBase" id="RU000688"/>
    </source>
</evidence>
<dbReference type="GeneID" id="105843860"/>
<evidence type="ECO:0000256" key="6">
    <source>
        <dbReference type="ARBA" id="ARBA00023136"/>
    </source>
</evidence>
<proteinExistence type="inferred from homology"/>
<feature type="transmembrane region" description="Helical" evidence="10">
    <location>
        <begin position="78"/>
        <end position="98"/>
    </location>
</feature>
<feature type="transmembrane region" description="Helical" evidence="10">
    <location>
        <begin position="42"/>
        <end position="66"/>
    </location>
</feature>
<feature type="transmembrane region" description="Helical" evidence="10">
    <location>
        <begin position="314"/>
        <end position="340"/>
    </location>
</feature>
<comment type="subcellular location">
    <subcellularLocation>
        <location evidence="1">Cell membrane</location>
        <topology evidence="1">Multi-pass membrane protein</topology>
    </subcellularLocation>
</comment>
<evidence type="ECO:0000256" key="1">
    <source>
        <dbReference type="ARBA" id="ARBA00004651"/>
    </source>
</evidence>
<feature type="transmembrane region" description="Helical" evidence="10">
    <location>
        <begin position="272"/>
        <end position="294"/>
    </location>
</feature>
<comment type="similarity">
    <text evidence="9">Belongs to the G-protein coupled receptor 1 family.</text>
</comment>
<evidence type="ECO:0000313" key="13">
    <source>
        <dbReference type="RefSeq" id="XP_065645916.1"/>
    </source>
</evidence>
<keyword evidence="3 9" id="KW-0812">Transmembrane</keyword>
<keyword evidence="7 9" id="KW-0675">Receptor</keyword>
<feature type="domain" description="G-protein coupled receptors family 1 profile" evidence="11">
    <location>
        <begin position="58"/>
        <end position="338"/>
    </location>
</feature>
<keyword evidence="6 10" id="KW-0472">Membrane</keyword>
<dbReference type="InterPro" id="IPR017452">
    <property type="entry name" value="GPCR_Rhodpsn_7TM"/>
</dbReference>
<protein>
    <submittedName>
        <fullName evidence="13">Adenosine receptor A3</fullName>
    </submittedName>
</protein>
<feature type="transmembrane region" description="Helical" evidence="10">
    <location>
        <begin position="215"/>
        <end position="239"/>
    </location>
</feature>
<dbReference type="PROSITE" id="PS00237">
    <property type="entry name" value="G_PROTEIN_RECEP_F1_1"/>
    <property type="match status" value="1"/>
</dbReference>
<evidence type="ECO:0000256" key="2">
    <source>
        <dbReference type="ARBA" id="ARBA00022475"/>
    </source>
</evidence>
<reference evidence="12" key="1">
    <citation type="submission" date="2025-05" db="UniProtKB">
        <authorList>
            <consortium name="RefSeq"/>
        </authorList>
    </citation>
    <scope>NUCLEOTIDE SEQUENCE [LARGE SCALE GENOMIC DNA]</scope>
</reference>
<dbReference type="Proteomes" id="UP001652625">
    <property type="component" value="Chromosome 02"/>
</dbReference>
<keyword evidence="12" id="KW-1185">Reference proteome</keyword>
<evidence type="ECO:0000256" key="5">
    <source>
        <dbReference type="ARBA" id="ARBA00023040"/>
    </source>
</evidence>
<dbReference type="RefSeq" id="XP_065645916.1">
    <property type="nucleotide sequence ID" value="XM_065789844.1"/>
</dbReference>
<gene>
    <name evidence="13" type="primary">LOC105843860</name>
</gene>
<dbReference type="SUPFAM" id="SSF81321">
    <property type="entry name" value="Family A G protein-coupled receptor-like"/>
    <property type="match status" value="1"/>
</dbReference>
<dbReference type="InterPro" id="IPR000276">
    <property type="entry name" value="GPCR_Rhodpsn"/>
</dbReference>
<feature type="transmembrane region" description="Helical" evidence="10">
    <location>
        <begin position="118"/>
        <end position="139"/>
    </location>
</feature>
<evidence type="ECO:0000259" key="11">
    <source>
        <dbReference type="PROSITE" id="PS50262"/>
    </source>
</evidence>
<sequence>MEKRIMVIILIKVLAFAGSSNVSVKSFYVTEVCHRKTEKTYFSVFVILLIMIPITILGNTFVVIVIGFTPKLRKNTTYFVLLSLAFADFLVGCITVPINAKRVYNNKLFCLSKYACISVLYIECFLSIASMTHLFSIAIERYLSLKIPFQFTLSESSASIYKWLLSVWVYAFFWSFLGIFKWNKSTRFPIIKYIFNYSSIVYDPRNGSCILDNQFYFTTVYVVCFCLPAILMGYIYYFVYKTTLRHIHQISQSEIGELNLRTSRRKLRQQKLFTSVFIVFLVYVSCWLPTFVFVFLKFYNENLIYQFKNKEPLIFRIMVIIVGEILPPLNSALNPVIYVMHNKKFRTSAQLILNKIFFKHIKGKNTTEMAVNLNKPF</sequence>
<keyword evidence="2" id="KW-1003">Cell membrane</keyword>
<evidence type="ECO:0000256" key="4">
    <source>
        <dbReference type="ARBA" id="ARBA00022989"/>
    </source>
</evidence>
<feature type="transmembrane region" description="Helical" evidence="10">
    <location>
        <begin position="160"/>
        <end position="180"/>
    </location>
</feature>
<dbReference type="PROSITE" id="PS50262">
    <property type="entry name" value="G_PROTEIN_RECEP_F1_2"/>
    <property type="match status" value="1"/>
</dbReference>
<keyword evidence="5 9" id="KW-0297">G-protein coupled receptor</keyword>
<evidence type="ECO:0000256" key="7">
    <source>
        <dbReference type="ARBA" id="ARBA00023170"/>
    </source>
</evidence>
<keyword evidence="4 10" id="KW-1133">Transmembrane helix</keyword>
<evidence type="ECO:0000256" key="10">
    <source>
        <dbReference type="SAM" id="Phobius"/>
    </source>
</evidence>
<evidence type="ECO:0000313" key="12">
    <source>
        <dbReference type="Proteomes" id="UP001652625"/>
    </source>
</evidence>
<reference evidence="13" key="2">
    <citation type="submission" date="2025-08" db="UniProtKB">
        <authorList>
            <consortium name="RefSeq"/>
        </authorList>
    </citation>
    <scope>IDENTIFICATION</scope>
</reference>
<evidence type="ECO:0000256" key="3">
    <source>
        <dbReference type="ARBA" id="ARBA00022692"/>
    </source>
</evidence>
<name>A0ABM4BAI4_HYDVU</name>
<dbReference type="PRINTS" id="PR00237">
    <property type="entry name" value="GPCRRHODOPSN"/>
</dbReference>
<accession>A0ABM4BAI4</accession>